<evidence type="ECO:0000256" key="3">
    <source>
        <dbReference type="ARBA" id="ARBA00006753"/>
    </source>
</evidence>
<organism evidence="16">
    <name type="scientific">Telmatobacter sp. DSM 110680</name>
    <dbReference type="NCBI Taxonomy" id="3036704"/>
    <lineage>
        <taxon>Bacteria</taxon>
        <taxon>Pseudomonadati</taxon>
        <taxon>Acidobacteriota</taxon>
        <taxon>Terriglobia</taxon>
        <taxon>Terriglobales</taxon>
        <taxon>Acidobacteriaceae</taxon>
        <taxon>Telmatobacter</taxon>
    </lineage>
</organism>
<dbReference type="PROSITE" id="PS51671">
    <property type="entry name" value="ACT"/>
    <property type="match status" value="1"/>
</dbReference>
<dbReference type="Pfam" id="PF00742">
    <property type="entry name" value="Homoserine_dh"/>
    <property type="match status" value="1"/>
</dbReference>
<dbReference type="Gene3D" id="3.30.70.260">
    <property type="match status" value="1"/>
</dbReference>
<dbReference type="Pfam" id="PF01842">
    <property type="entry name" value="ACT"/>
    <property type="match status" value="1"/>
</dbReference>
<dbReference type="PIRSF" id="PIRSF000098">
    <property type="entry name" value="Homoser_dehydrog"/>
    <property type="match status" value="1"/>
</dbReference>
<dbReference type="EMBL" id="CP121196">
    <property type="protein sequence ID" value="XBH16503.1"/>
    <property type="molecule type" value="Genomic_DNA"/>
</dbReference>
<dbReference type="InterPro" id="IPR045865">
    <property type="entry name" value="ACT-like_dom_sf"/>
</dbReference>
<protein>
    <recommendedName>
        <fullName evidence="5 13">Homoserine dehydrogenase</fullName>
        <ecNumber evidence="4 13">1.1.1.3</ecNumber>
    </recommendedName>
</protein>
<evidence type="ECO:0000256" key="5">
    <source>
        <dbReference type="ARBA" id="ARBA00013376"/>
    </source>
</evidence>
<dbReference type="GO" id="GO:0050661">
    <property type="term" value="F:NADP binding"/>
    <property type="evidence" value="ECO:0007669"/>
    <property type="project" value="InterPro"/>
</dbReference>
<keyword evidence="7 13" id="KW-0791">Threonine biosynthesis</keyword>
<dbReference type="EC" id="1.1.1.3" evidence="4 13"/>
<evidence type="ECO:0000256" key="4">
    <source>
        <dbReference type="ARBA" id="ARBA00013213"/>
    </source>
</evidence>
<feature type="domain" description="ACT" evidence="15">
    <location>
        <begin position="354"/>
        <end position="429"/>
    </location>
</feature>
<dbReference type="InterPro" id="IPR001342">
    <property type="entry name" value="HDH_cat"/>
</dbReference>
<evidence type="ECO:0000256" key="13">
    <source>
        <dbReference type="RuleBase" id="RU000579"/>
    </source>
</evidence>
<dbReference type="PROSITE" id="PS01042">
    <property type="entry name" value="HOMOSER_DHGENASE"/>
    <property type="match status" value="1"/>
</dbReference>
<evidence type="ECO:0000259" key="15">
    <source>
        <dbReference type="PROSITE" id="PS51671"/>
    </source>
</evidence>
<dbReference type="SUPFAM" id="SSF51735">
    <property type="entry name" value="NAD(P)-binding Rossmann-fold domains"/>
    <property type="match status" value="1"/>
</dbReference>
<dbReference type="Gene3D" id="3.30.360.10">
    <property type="entry name" value="Dihydrodipicolinate Reductase, domain 2"/>
    <property type="match status" value="1"/>
</dbReference>
<dbReference type="FunFam" id="3.30.360.10:FF:000005">
    <property type="entry name" value="Homoserine dehydrogenase"/>
    <property type="match status" value="1"/>
</dbReference>
<feature type="binding site" evidence="12">
    <location>
        <position position="118"/>
    </location>
    <ligand>
        <name>NADPH</name>
        <dbReference type="ChEBI" id="CHEBI:57783"/>
    </ligand>
</feature>
<dbReference type="PANTHER" id="PTHR43331:SF1">
    <property type="entry name" value="HOMOSERINE DEHYDROGENASE"/>
    <property type="match status" value="1"/>
</dbReference>
<comment type="pathway">
    <text evidence="2 13">Amino-acid biosynthesis; L-methionine biosynthesis via de novo pathway; L-homoserine from L-aspartate: step 3/3.</text>
</comment>
<dbReference type="CDD" id="cd04881">
    <property type="entry name" value="ACT_HSDH-Hom"/>
    <property type="match status" value="1"/>
</dbReference>
<dbReference type="InterPro" id="IPR016204">
    <property type="entry name" value="HDH"/>
</dbReference>
<reference evidence="16" key="1">
    <citation type="submission" date="2023-03" db="EMBL/GenBank/DDBJ databases">
        <title>Edaphobacter sp.</title>
        <authorList>
            <person name="Huber K.J."/>
            <person name="Papendorf J."/>
            <person name="Pilke C."/>
            <person name="Bunk B."/>
            <person name="Sproeer C."/>
            <person name="Pester M."/>
        </authorList>
    </citation>
    <scope>NUCLEOTIDE SEQUENCE</scope>
    <source>
        <strain evidence="16">DSM 110680</strain>
    </source>
</reference>
<evidence type="ECO:0000256" key="1">
    <source>
        <dbReference type="ARBA" id="ARBA00005056"/>
    </source>
</evidence>
<evidence type="ECO:0000256" key="8">
    <source>
        <dbReference type="ARBA" id="ARBA00022857"/>
    </source>
</evidence>
<dbReference type="SUPFAM" id="SSF55347">
    <property type="entry name" value="Glyceraldehyde-3-phosphate dehydrogenase-like, C-terminal domain"/>
    <property type="match status" value="1"/>
</dbReference>
<proteinExistence type="inferred from homology"/>
<sequence length="432" mass="45797">MPSQGKAVSEKDQSAADNAGRFPLRVALFGFGTVGSSVARILLESKPEGVEITHIYNRNVARKKADWVPPSVVWSEDWESVLASDVDVIVELVGGLDPAGNWVRRAIEAGKSVVTANKKLIAYHGVELERLAAAKGGHLKYGAAVAGGIPVIPGLEQGLAGDRIARMEGILNGTCNFILSKMEAGAEYAAVLAEAQAKGYAETDPTEDVGGFDARSKLAILMRLALRVVVDPDEIVPQPITSVTAVDFSYARDLNCTIRQVARAEERDGAVAATVGPMLVDKGSPMAWSRGTENMVILTGHYGGDVVFSGHGAGGHPTAVAVVSDLLALAHGSRRVAIPSVPAKIGAEFEVPHYIRFTVVDRPGIVSEITGALARERINIRAIVQKPGYPSEALPFVVTVEPCRSSALKRALAEIGKMDCLLEAPLDLQMLE</sequence>
<comment type="similarity">
    <text evidence="3 14">Belongs to the homoserine dehydrogenase family.</text>
</comment>
<evidence type="ECO:0000256" key="6">
    <source>
        <dbReference type="ARBA" id="ARBA00022605"/>
    </source>
</evidence>
<dbReference type="RefSeq" id="WP_348261732.1">
    <property type="nucleotide sequence ID" value="NZ_CP121196.1"/>
</dbReference>
<keyword evidence="9 13" id="KW-0560">Oxidoreductase</keyword>
<dbReference type="GO" id="GO:0009086">
    <property type="term" value="P:methionine biosynthetic process"/>
    <property type="evidence" value="ECO:0007669"/>
    <property type="project" value="UniProtKB-KW"/>
</dbReference>
<evidence type="ECO:0000256" key="11">
    <source>
        <dbReference type="PIRSR" id="PIRSR000098-1"/>
    </source>
</evidence>
<dbReference type="InterPro" id="IPR019811">
    <property type="entry name" value="HDH_CS"/>
</dbReference>
<accession>A0AAU7DGW8</accession>
<gene>
    <name evidence="16" type="ORF">P8935_18255</name>
</gene>
<dbReference type="Pfam" id="PF03447">
    <property type="entry name" value="NAD_binding_3"/>
    <property type="match status" value="1"/>
</dbReference>
<evidence type="ECO:0000313" key="16">
    <source>
        <dbReference type="EMBL" id="XBH16503.1"/>
    </source>
</evidence>
<dbReference type="SUPFAM" id="SSF55021">
    <property type="entry name" value="ACT-like"/>
    <property type="match status" value="1"/>
</dbReference>
<keyword evidence="10 13" id="KW-0486">Methionine biosynthesis</keyword>
<evidence type="ECO:0000256" key="14">
    <source>
        <dbReference type="RuleBase" id="RU004171"/>
    </source>
</evidence>
<comment type="catalytic activity">
    <reaction evidence="13">
        <text>L-homoserine + NADP(+) = L-aspartate 4-semialdehyde + NADPH + H(+)</text>
        <dbReference type="Rhea" id="RHEA:15761"/>
        <dbReference type="ChEBI" id="CHEBI:15378"/>
        <dbReference type="ChEBI" id="CHEBI:57476"/>
        <dbReference type="ChEBI" id="CHEBI:57783"/>
        <dbReference type="ChEBI" id="CHEBI:58349"/>
        <dbReference type="ChEBI" id="CHEBI:537519"/>
        <dbReference type="EC" id="1.1.1.3"/>
    </reaction>
</comment>
<name>A0AAU7DGW8_9BACT</name>
<feature type="binding site" evidence="12">
    <location>
        <position position="202"/>
    </location>
    <ligand>
        <name>L-homoserine</name>
        <dbReference type="ChEBI" id="CHEBI:57476"/>
    </ligand>
</feature>
<dbReference type="GO" id="GO:0004412">
    <property type="term" value="F:homoserine dehydrogenase activity"/>
    <property type="evidence" value="ECO:0007669"/>
    <property type="project" value="UniProtKB-EC"/>
</dbReference>
<keyword evidence="8 12" id="KW-0521">NADP</keyword>
<evidence type="ECO:0000256" key="12">
    <source>
        <dbReference type="PIRSR" id="PIRSR000098-2"/>
    </source>
</evidence>
<dbReference type="AlphaFoldDB" id="A0AAU7DGW8"/>
<dbReference type="Gene3D" id="3.40.50.720">
    <property type="entry name" value="NAD(P)-binding Rossmann-like Domain"/>
    <property type="match status" value="1"/>
</dbReference>
<dbReference type="NCBIfam" id="NF004976">
    <property type="entry name" value="PRK06349.1"/>
    <property type="match status" value="1"/>
</dbReference>
<comment type="pathway">
    <text evidence="1 13">Amino-acid biosynthesis; L-threonine biosynthesis; L-threonine from L-aspartate: step 3/5.</text>
</comment>
<dbReference type="GO" id="GO:0009088">
    <property type="term" value="P:threonine biosynthetic process"/>
    <property type="evidence" value="ECO:0007669"/>
    <property type="project" value="UniProtKB-KW"/>
</dbReference>
<dbReference type="PANTHER" id="PTHR43331">
    <property type="entry name" value="HOMOSERINE DEHYDROGENASE"/>
    <property type="match status" value="1"/>
</dbReference>
<keyword evidence="6 13" id="KW-0028">Amino-acid biosynthesis</keyword>
<evidence type="ECO:0000256" key="10">
    <source>
        <dbReference type="ARBA" id="ARBA00023167"/>
    </source>
</evidence>
<evidence type="ECO:0000256" key="2">
    <source>
        <dbReference type="ARBA" id="ARBA00005062"/>
    </source>
</evidence>
<dbReference type="InterPro" id="IPR002912">
    <property type="entry name" value="ACT_dom"/>
</dbReference>
<evidence type="ECO:0000256" key="9">
    <source>
        <dbReference type="ARBA" id="ARBA00023002"/>
    </source>
</evidence>
<dbReference type="InterPro" id="IPR005106">
    <property type="entry name" value="Asp/hSer_DH_NAD-bd"/>
</dbReference>
<evidence type="ECO:0000256" key="7">
    <source>
        <dbReference type="ARBA" id="ARBA00022697"/>
    </source>
</evidence>
<feature type="active site" description="Proton donor" evidence="11">
    <location>
        <position position="217"/>
    </location>
</feature>
<dbReference type="InterPro" id="IPR036291">
    <property type="entry name" value="NAD(P)-bd_dom_sf"/>
</dbReference>